<dbReference type="FunFam" id="3.40.640.10:FF:000011">
    <property type="entry name" value="Ornithine aminotransferase"/>
    <property type="match status" value="1"/>
</dbReference>
<dbReference type="EMBL" id="GEMB01002452">
    <property type="protein sequence ID" value="JAS00734.1"/>
    <property type="molecule type" value="Transcribed_RNA"/>
</dbReference>
<accession>A0A170Z9T8</accession>
<evidence type="ECO:0000256" key="8">
    <source>
        <dbReference type="RuleBase" id="RU003560"/>
    </source>
</evidence>
<keyword evidence="6 9" id="KW-0808">Transferase</keyword>
<organism evidence="10">
    <name type="scientific">Triatoma infestans</name>
    <name type="common">Assassin bug</name>
    <dbReference type="NCBI Taxonomy" id="30076"/>
    <lineage>
        <taxon>Eukaryota</taxon>
        <taxon>Metazoa</taxon>
        <taxon>Ecdysozoa</taxon>
        <taxon>Arthropoda</taxon>
        <taxon>Hexapoda</taxon>
        <taxon>Insecta</taxon>
        <taxon>Pterygota</taxon>
        <taxon>Neoptera</taxon>
        <taxon>Paraneoptera</taxon>
        <taxon>Hemiptera</taxon>
        <taxon>Heteroptera</taxon>
        <taxon>Panheteroptera</taxon>
        <taxon>Cimicomorpha</taxon>
        <taxon>Reduviidae</taxon>
        <taxon>Triatominae</taxon>
        <taxon>Triatoma</taxon>
    </lineage>
</organism>
<dbReference type="Gene3D" id="3.40.640.10">
    <property type="entry name" value="Type I PLP-dependent aspartate aminotransferase-like (Major domain)"/>
    <property type="match status" value="1"/>
</dbReference>
<dbReference type="InterPro" id="IPR050103">
    <property type="entry name" value="Class-III_PLP-dep_AT"/>
</dbReference>
<dbReference type="GO" id="GO:0019544">
    <property type="term" value="P:L-arginine catabolic process to L-glutamate"/>
    <property type="evidence" value="ECO:0007669"/>
    <property type="project" value="TreeGrafter"/>
</dbReference>
<protein>
    <recommendedName>
        <fullName evidence="4 9">Ornithine aminotransferase</fullName>
        <ecNumber evidence="4 9">2.6.1.13</ecNumber>
    </recommendedName>
</protein>
<evidence type="ECO:0000256" key="4">
    <source>
        <dbReference type="ARBA" id="ARBA00012924"/>
    </source>
</evidence>
<dbReference type="AlphaFoldDB" id="A0A170Z9T8"/>
<dbReference type="InterPro" id="IPR015422">
    <property type="entry name" value="PyrdxlP-dep_Trfase_small"/>
</dbReference>
<dbReference type="GO" id="GO:0042802">
    <property type="term" value="F:identical protein binding"/>
    <property type="evidence" value="ECO:0007669"/>
    <property type="project" value="TreeGrafter"/>
</dbReference>
<sequence>KMLSRKPLHELFQRKINCKNIITITRTLFSKKSKKCSKDYIDKEKAFNAHIYEPLPVVIEKGEGCHVWDVEGKMYLDFLAGFAALNTGHCHPKIVNAMKEQASCLHHTCRAFYNSVLPLFGEYITGMFNYEKVIPMNTGVEGGETAIKVARRWGYLRKKIPENEAIVIMAENNFWGRTTAAISSSTNPVMYKHFGPYMPGFGIIPYNNIKALEEALCNPNVCAFMVEPIQGEGGVIVPCDTYLREVRRLCSERNVLWIADEVQTGLGRTGDLLACDHECVRPDILILGKGLAGGVIPMSAVLANEEIMHLMTPGTHGSTYGGNPLACTVAMTTLDVIKEEKLIENAKNLGVKFRCELQCRLPKDVVPIVRGRGLLNAIQINPVYGNARDICMKFIEKGLLTKNCDDCTIRFTPPLTVDECQLRDAIQIISDVIHSLKPVC</sequence>
<comment type="similarity">
    <text evidence="3 8">Belongs to the class-III pyridoxal-phosphate-dependent aminotransferase family.</text>
</comment>
<comment type="pathway">
    <text evidence="2 9">Amino-acid biosynthesis; L-proline biosynthesis; L-glutamate 5-semialdehyde from L-ornithine: step 1/1.</text>
</comment>
<reference evidence="10" key="1">
    <citation type="submission" date="2016-04" db="EMBL/GenBank/DDBJ databases">
        <authorList>
            <person name="Calderon-Fernandez G.M.Sr."/>
        </authorList>
    </citation>
    <scope>NUCLEOTIDE SEQUENCE</scope>
    <source>
        <strain evidence="10">Int1</strain>
        <tissue evidence="10">Integument</tissue>
    </source>
</reference>
<dbReference type="Pfam" id="PF00202">
    <property type="entry name" value="Aminotran_3"/>
    <property type="match status" value="1"/>
</dbReference>
<proteinExistence type="inferred from homology"/>
<dbReference type="GO" id="GO:0030170">
    <property type="term" value="F:pyridoxal phosphate binding"/>
    <property type="evidence" value="ECO:0007669"/>
    <property type="project" value="InterPro"/>
</dbReference>
<dbReference type="Gene3D" id="3.90.1150.10">
    <property type="entry name" value="Aspartate Aminotransferase, domain 1"/>
    <property type="match status" value="1"/>
</dbReference>
<dbReference type="InterPro" id="IPR005814">
    <property type="entry name" value="Aminotrans_3"/>
</dbReference>
<dbReference type="CDD" id="cd00610">
    <property type="entry name" value="OAT_like"/>
    <property type="match status" value="1"/>
</dbReference>
<dbReference type="NCBIfam" id="TIGR01885">
    <property type="entry name" value="Orn_aminotrans"/>
    <property type="match status" value="1"/>
</dbReference>
<dbReference type="InterPro" id="IPR010164">
    <property type="entry name" value="Orn_aminotrans"/>
</dbReference>
<dbReference type="SUPFAM" id="SSF53383">
    <property type="entry name" value="PLP-dependent transferases"/>
    <property type="match status" value="1"/>
</dbReference>
<dbReference type="EC" id="2.6.1.13" evidence="4 9"/>
<evidence type="ECO:0000313" key="10">
    <source>
        <dbReference type="EMBL" id="JAS00734.1"/>
    </source>
</evidence>
<evidence type="ECO:0000256" key="3">
    <source>
        <dbReference type="ARBA" id="ARBA00008954"/>
    </source>
</evidence>
<dbReference type="PIRSF" id="PIRSF000521">
    <property type="entry name" value="Transaminase_4ab_Lys_Orn"/>
    <property type="match status" value="1"/>
</dbReference>
<name>A0A170Z9T8_TRIIF</name>
<dbReference type="PANTHER" id="PTHR11986:SF18">
    <property type="entry name" value="ORNITHINE AMINOTRANSFERASE, MITOCHONDRIAL"/>
    <property type="match status" value="1"/>
</dbReference>
<feature type="non-terminal residue" evidence="10">
    <location>
        <position position="1"/>
    </location>
</feature>
<dbReference type="InterPro" id="IPR015424">
    <property type="entry name" value="PyrdxlP-dep_Trfase"/>
</dbReference>
<evidence type="ECO:0000256" key="7">
    <source>
        <dbReference type="ARBA" id="ARBA00022898"/>
    </source>
</evidence>
<dbReference type="UniPathway" id="UPA00098">
    <property type="reaction ID" value="UER00358"/>
</dbReference>
<keyword evidence="5 9" id="KW-0032">Aminotransferase</keyword>
<dbReference type="GO" id="GO:0010121">
    <property type="term" value="P:L-arginine catabolic process to proline via ornithine"/>
    <property type="evidence" value="ECO:0007669"/>
    <property type="project" value="TreeGrafter"/>
</dbReference>
<evidence type="ECO:0000256" key="5">
    <source>
        <dbReference type="ARBA" id="ARBA00022576"/>
    </source>
</evidence>
<dbReference type="InterPro" id="IPR015421">
    <property type="entry name" value="PyrdxlP-dep_Trfase_major"/>
</dbReference>
<evidence type="ECO:0000256" key="2">
    <source>
        <dbReference type="ARBA" id="ARBA00004998"/>
    </source>
</evidence>
<keyword evidence="7 8" id="KW-0663">Pyridoxal phosphate</keyword>
<comment type="cofactor">
    <cofactor evidence="1 9">
        <name>pyridoxal 5'-phosphate</name>
        <dbReference type="ChEBI" id="CHEBI:597326"/>
    </cofactor>
</comment>
<reference evidence="10" key="2">
    <citation type="journal article" date="2017" name="J. Med. Entomol.">
        <title>Transcriptome Analysis of the Triatoma infestans (Hemiptera: Reduviidae) Integument.</title>
        <authorList>
            <person name="Calderon-Fernandez G.M."/>
            <person name="Moriconi D.E."/>
            <person name="Dulbecco A.B."/>
            <person name="Juarez M.P."/>
        </authorList>
    </citation>
    <scope>NUCLEOTIDE SEQUENCE</scope>
    <source>
        <strain evidence="10">Int1</strain>
        <tissue evidence="10">Integument</tissue>
    </source>
</reference>
<dbReference type="InterPro" id="IPR049704">
    <property type="entry name" value="Aminotrans_3_PPA_site"/>
</dbReference>
<comment type="catalytic activity">
    <reaction evidence="9">
        <text>a 2-oxocarboxylate + L-ornithine = L-glutamate 5-semialdehyde + an L-alpha-amino acid</text>
        <dbReference type="Rhea" id="RHEA:13877"/>
        <dbReference type="ChEBI" id="CHEBI:35179"/>
        <dbReference type="ChEBI" id="CHEBI:46911"/>
        <dbReference type="ChEBI" id="CHEBI:58066"/>
        <dbReference type="ChEBI" id="CHEBI:59869"/>
        <dbReference type="EC" id="2.6.1.13"/>
    </reaction>
</comment>
<dbReference type="GO" id="GO:0004587">
    <property type="term" value="F:ornithine aminotransferase activity"/>
    <property type="evidence" value="ECO:0007669"/>
    <property type="project" value="UniProtKB-EC"/>
</dbReference>
<dbReference type="GO" id="GO:0005737">
    <property type="term" value="C:cytoplasm"/>
    <property type="evidence" value="ECO:0007669"/>
    <property type="project" value="TreeGrafter"/>
</dbReference>
<dbReference type="GO" id="GO:0055129">
    <property type="term" value="P:L-proline biosynthetic process"/>
    <property type="evidence" value="ECO:0007669"/>
    <property type="project" value="UniProtKB-UniPathway"/>
</dbReference>
<dbReference type="PANTHER" id="PTHR11986">
    <property type="entry name" value="AMINOTRANSFERASE CLASS III"/>
    <property type="match status" value="1"/>
</dbReference>
<evidence type="ECO:0000256" key="1">
    <source>
        <dbReference type="ARBA" id="ARBA00001933"/>
    </source>
</evidence>
<dbReference type="PROSITE" id="PS00600">
    <property type="entry name" value="AA_TRANSFER_CLASS_3"/>
    <property type="match status" value="1"/>
</dbReference>
<evidence type="ECO:0000256" key="9">
    <source>
        <dbReference type="RuleBase" id="RU365036"/>
    </source>
</evidence>
<evidence type="ECO:0000256" key="6">
    <source>
        <dbReference type="ARBA" id="ARBA00022679"/>
    </source>
</evidence>